<evidence type="ECO:0000313" key="20">
    <source>
        <dbReference type="EMBL" id="KAG8470371.1"/>
    </source>
</evidence>
<evidence type="ECO:0000256" key="9">
    <source>
        <dbReference type="ARBA" id="ARBA00022801"/>
    </source>
</evidence>
<keyword evidence="5" id="KW-0690">Ribosome biogenesis</keyword>
<evidence type="ECO:0000256" key="5">
    <source>
        <dbReference type="ARBA" id="ARBA00022517"/>
    </source>
</evidence>
<dbReference type="InterPro" id="IPR001650">
    <property type="entry name" value="Helicase_C-like"/>
</dbReference>
<name>A0A8J5XWK2_DIALT</name>
<dbReference type="GO" id="GO:0003676">
    <property type="term" value="F:nucleic acid binding"/>
    <property type="evidence" value="ECO:0007669"/>
    <property type="project" value="InterPro"/>
</dbReference>
<dbReference type="OrthoDB" id="432685at2759"/>
<keyword evidence="10" id="KW-0347">Helicase</keyword>
<keyword evidence="8" id="KW-0547">Nucleotide-binding</keyword>
<dbReference type="SMART" id="SM00490">
    <property type="entry name" value="HELICc"/>
    <property type="match status" value="1"/>
</dbReference>
<keyword evidence="21" id="KW-1185">Reference proteome</keyword>
<evidence type="ECO:0000256" key="13">
    <source>
        <dbReference type="ARBA" id="ARBA00023002"/>
    </source>
</evidence>
<evidence type="ECO:0000256" key="10">
    <source>
        <dbReference type="ARBA" id="ARBA00022806"/>
    </source>
</evidence>
<dbReference type="SUPFAM" id="SSF63380">
    <property type="entry name" value="Riboflavin synthase domain-like"/>
    <property type="match status" value="1"/>
</dbReference>
<dbReference type="InterPro" id="IPR017938">
    <property type="entry name" value="Riboflavin_synthase-like_b-brl"/>
</dbReference>
<keyword evidence="11" id="KW-0274">FAD</keyword>
<dbReference type="PRINTS" id="PR00406">
    <property type="entry name" value="CYTB5RDTASE"/>
</dbReference>
<dbReference type="PANTHER" id="PTHR47958">
    <property type="entry name" value="ATP-DEPENDENT RNA HELICASE DBP3"/>
    <property type="match status" value="1"/>
</dbReference>
<dbReference type="Pfam" id="PF00175">
    <property type="entry name" value="NAD_binding_1"/>
    <property type="match status" value="1"/>
</dbReference>
<dbReference type="PROSITE" id="PS51194">
    <property type="entry name" value="HELICASE_CTER"/>
    <property type="match status" value="1"/>
</dbReference>
<dbReference type="Gene3D" id="3.40.50.80">
    <property type="entry name" value="Nucleotide-binding domain of ferredoxin-NADP reductase (FNR) module"/>
    <property type="match status" value="1"/>
</dbReference>
<dbReference type="GO" id="GO:0003724">
    <property type="term" value="F:RNA helicase activity"/>
    <property type="evidence" value="ECO:0007669"/>
    <property type="project" value="UniProtKB-EC"/>
</dbReference>
<evidence type="ECO:0000259" key="17">
    <source>
        <dbReference type="PROSITE" id="PS51192"/>
    </source>
</evidence>
<dbReference type="Gene3D" id="2.40.30.10">
    <property type="entry name" value="Translation factors"/>
    <property type="match status" value="1"/>
</dbReference>
<feature type="region of interest" description="Disordered" evidence="16">
    <location>
        <begin position="1"/>
        <end position="46"/>
    </location>
</feature>
<evidence type="ECO:0000256" key="2">
    <source>
        <dbReference type="ARBA" id="ARBA00004604"/>
    </source>
</evidence>
<evidence type="ECO:0000256" key="8">
    <source>
        <dbReference type="ARBA" id="ARBA00022741"/>
    </source>
</evidence>
<dbReference type="Proteomes" id="UP000751190">
    <property type="component" value="Unassembled WGS sequence"/>
</dbReference>
<dbReference type="EMBL" id="JAGTXO010000001">
    <property type="protein sequence ID" value="KAG8470371.1"/>
    <property type="molecule type" value="Genomic_DNA"/>
</dbReference>
<comment type="function">
    <text evidence="15">ATP-dependent RNA helicase required for 60S ribosomal subunit synthesis. Involved in efficient pre-rRNA processing, predominantly at site A3, which is necessary for the normal formation of 25S and 5.8S rRNAs.</text>
</comment>
<evidence type="ECO:0000256" key="15">
    <source>
        <dbReference type="ARBA" id="ARBA00037449"/>
    </source>
</evidence>
<proteinExistence type="inferred from homology"/>
<feature type="domain" description="Helicase ATP-binding" evidence="17">
    <location>
        <begin position="121"/>
        <end position="306"/>
    </location>
</feature>
<evidence type="ECO:0000256" key="12">
    <source>
        <dbReference type="ARBA" id="ARBA00022840"/>
    </source>
</evidence>
<dbReference type="CDD" id="cd06183">
    <property type="entry name" value="cyt_b5_reduct_like"/>
    <property type="match status" value="1"/>
</dbReference>
<dbReference type="Pfam" id="PF00270">
    <property type="entry name" value="DEAD"/>
    <property type="match status" value="1"/>
</dbReference>
<dbReference type="AlphaFoldDB" id="A0A8J5XWK2"/>
<evidence type="ECO:0000256" key="1">
    <source>
        <dbReference type="ARBA" id="ARBA00001974"/>
    </source>
</evidence>
<evidence type="ECO:0000256" key="16">
    <source>
        <dbReference type="SAM" id="MobiDB-lite"/>
    </source>
</evidence>
<accession>A0A8J5XWK2</accession>
<dbReference type="PROSITE" id="PS51384">
    <property type="entry name" value="FAD_FR"/>
    <property type="match status" value="1"/>
</dbReference>
<evidence type="ECO:0000256" key="14">
    <source>
        <dbReference type="ARBA" id="ARBA00023242"/>
    </source>
</evidence>
<evidence type="ECO:0000256" key="4">
    <source>
        <dbReference type="ARBA" id="ARBA00012552"/>
    </source>
</evidence>
<feature type="domain" description="Helicase C-terminal" evidence="18">
    <location>
        <begin position="370"/>
        <end position="512"/>
    </location>
</feature>
<reference evidence="20" key="1">
    <citation type="submission" date="2021-05" db="EMBL/GenBank/DDBJ databases">
        <title>The genome of the haptophyte Pavlova lutheri (Diacronema luteri, Pavlovales) - a model for lipid biosynthesis in eukaryotic algae.</title>
        <authorList>
            <person name="Hulatt C.J."/>
            <person name="Posewitz M.C."/>
        </authorList>
    </citation>
    <scope>NUCLEOTIDE SEQUENCE</scope>
    <source>
        <strain evidence="20">NIVA-4/92</strain>
    </source>
</reference>
<dbReference type="SUPFAM" id="SSF52343">
    <property type="entry name" value="Ferredoxin reductase-like, C-terminal NADP-linked domain"/>
    <property type="match status" value="1"/>
</dbReference>
<dbReference type="PRINTS" id="PR00371">
    <property type="entry name" value="FPNCR"/>
</dbReference>
<comment type="similarity">
    <text evidence="3">Belongs to the DEAD box helicase family. DDX5/DBP2 subfamily.</text>
</comment>
<feature type="compositionally biased region" description="Low complexity" evidence="16">
    <location>
        <begin position="354"/>
        <end position="364"/>
    </location>
</feature>
<evidence type="ECO:0000259" key="19">
    <source>
        <dbReference type="PROSITE" id="PS51384"/>
    </source>
</evidence>
<dbReference type="GO" id="GO:0005524">
    <property type="term" value="F:ATP binding"/>
    <property type="evidence" value="ECO:0007669"/>
    <property type="project" value="UniProtKB-KW"/>
</dbReference>
<keyword evidence="13" id="KW-0560">Oxidoreductase</keyword>
<dbReference type="FunFam" id="3.40.50.80:FF:000009">
    <property type="entry name" value="NADH-cytochrome b5 reductase"/>
    <property type="match status" value="1"/>
</dbReference>
<comment type="caution">
    <text evidence="20">The sequence shown here is derived from an EMBL/GenBank/DDBJ whole genome shotgun (WGS) entry which is preliminary data.</text>
</comment>
<dbReference type="InterPro" id="IPR039261">
    <property type="entry name" value="FNR_nucleotide-bd"/>
</dbReference>
<keyword evidence="6" id="KW-0698">rRNA processing</keyword>
<evidence type="ECO:0000259" key="18">
    <source>
        <dbReference type="PROSITE" id="PS51194"/>
    </source>
</evidence>
<dbReference type="InterPro" id="IPR011545">
    <property type="entry name" value="DEAD/DEAH_box_helicase_dom"/>
</dbReference>
<feature type="region of interest" description="Disordered" evidence="16">
    <location>
        <begin position="344"/>
        <end position="372"/>
    </location>
</feature>
<dbReference type="InterPro" id="IPR014001">
    <property type="entry name" value="Helicase_ATP-bd"/>
</dbReference>
<dbReference type="InterPro" id="IPR001709">
    <property type="entry name" value="Flavoprot_Pyr_Nucl_cyt_Rdtase"/>
</dbReference>
<evidence type="ECO:0000256" key="3">
    <source>
        <dbReference type="ARBA" id="ARBA00009334"/>
    </source>
</evidence>
<comment type="cofactor">
    <cofactor evidence="1">
        <name>FAD</name>
        <dbReference type="ChEBI" id="CHEBI:57692"/>
    </cofactor>
</comment>
<keyword evidence="14" id="KW-0539">Nucleus</keyword>
<dbReference type="InterPro" id="IPR044742">
    <property type="entry name" value="DEAD/DEAH_RhlB"/>
</dbReference>
<dbReference type="GO" id="GO:0016491">
    <property type="term" value="F:oxidoreductase activity"/>
    <property type="evidence" value="ECO:0007669"/>
    <property type="project" value="UniProtKB-KW"/>
</dbReference>
<evidence type="ECO:0000256" key="7">
    <source>
        <dbReference type="ARBA" id="ARBA00022630"/>
    </source>
</evidence>
<dbReference type="Pfam" id="PF00271">
    <property type="entry name" value="Helicase_C"/>
    <property type="match status" value="1"/>
</dbReference>
<evidence type="ECO:0000313" key="21">
    <source>
        <dbReference type="Proteomes" id="UP000751190"/>
    </source>
</evidence>
<dbReference type="SMART" id="SM00487">
    <property type="entry name" value="DEXDc"/>
    <property type="match status" value="1"/>
</dbReference>
<feature type="compositionally biased region" description="Basic and acidic residues" evidence="16">
    <location>
        <begin position="533"/>
        <end position="547"/>
    </location>
</feature>
<sequence length="827" mass="88960">MAMRAVRTAPRGLADSALAHAAPDPVGDDEPAAVGRPAGSAGGHGAADVARKAADDGKAFREEHEVSVDGSLAGCSITPLRAFDDVVALLGSKSQALAKRAGQTFKELGYTAPSVIQAQSWPVTLEGRDCIGVSKTGSGKTMGFMLPAVTKVVLRKAELSKQRLYGPYVVVLAPTRELAQQIFAEAEKLTKPNGLGIVCTYGGESRNAQAMRVMRASRAKKFDVLVSTPGRLQDLLEDATVSLNGTQLLVLDEADRMLDMGFEPQIRAIAEAMPPPKERQTLLFSATWPKEVKHLALDFTHDALKVTIGSTDELSANRDITQRIVPLGGATRNKLEELLSVLKPNTNSDEPSAADDGAPAPADGARGGAGRQARYDDVPQTLVFANRKTTCDELESMLLDEHVRCSALHGDLSQRRRENVIEMFKAKRVNVLVATDVAARGLDIKGLDMVVNYDFPPALEDYVHRIGRTGRAGRKGVAVSFFGRGDAKLAPKLIELLRKHDQEVPAELVAMAPRGAARNLPERGRYGYTRRPVPHERPSRFGQRDGGRFGGRAMTSGKASYSLGPPVASLAPPGVCQLGEEWTACKLVDKASISRNVAVFTFALPDATKPLALSTCACILSRCKKDGEDVVRPYTPVSTNAQIGTFTLMVKVYPDGKMSQQMHHMPIGSTLDFKHIGKNVKVQYPFPKRRIGMIAGGTGITPFVQALHAVLGSADDDTRVSLLYGAQVEEDLLCKSTLDEWAAAYKHKFDVTYVLSNEPADSAWKGARGFVNAALCSAHLPAPSSDCLIFVCGPAPMYNALSGAREEPELKGTLAELGYKKEQVAKF</sequence>
<organism evidence="20 21">
    <name type="scientific">Diacronema lutheri</name>
    <name type="common">Unicellular marine alga</name>
    <name type="synonym">Monochrysis lutheri</name>
    <dbReference type="NCBI Taxonomy" id="2081491"/>
    <lineage>
        <taxon>Eukaryota</taxon>
        <taxon>Haptista</taxon>
        <taxon>Haptophyta</taxon>
        <taxon>Pavlovophyceae</taxon>
        <taxon>Pavlovales</taxon>
        <taxon>Pavlovaceae</taxon>
        <taxon>Diacronema</taxon>
    </lineage>
</organism>
<comment type="subcellular location">
    <subcellularLocation>
        <location evidence="2">Nucleus</location>
        <location evidence="2">Nucleolus</location>
    </subcellularLocation>
</comment>
<dbReference type="PROSITE" id="PS51192">
    <property type="entry name" value="HELICASE_ATP_BIND_1"/>
    <property type="match status" value="1"/>
</dbReference>
<dbReference type="GO" id="GO:0016787">
    <property type="term" value="F:hydrolase activity"/>
    <property type="evidence" value="ECO:0007669"/>
    <property type="project" value="UniProtKB-KW"/>
</dbReference>
<dbReference type="PROSITE" id="PS00039">
    <property type="entry name" value="DEAD_ATP_HELICASE"/>
    <property type="match status" value="1"/>
</dbReference>
<dbReference type="CDD" id="cd18787">
    <property type="entry name" value="SF2_C_DEAD"/>
    <property type="match status" value="1"/>
</dbReference>
<dbReference type="InterPro" id="IPR027417">
    <property type="entry name" value="P-loop_NTPase"/>
</dbReference>
<keyword evidence="12" id="KW-0067">ATP-binding</keyword>
<feature type="domain" description="FAD-binding FR-type" evidence="19">
    <location>
        <begin position="580"/>
        <end position="685"/>
    </location>
</feature>
<feature type="region of interest" description="Disordered" evidence="16">
    <location>
        <begin position="521"/>
        <end position="548"/>
    </location>
</feature>
<dbReference type="SUPFAM" id="SSF52540">
    <property type="entry name" value="P-loop containing nucleoside triphosphate hydrolases"/>
    <property type="match status" value="1"/>
</dbReference>
<dbReference type="InterPro" id="IPR001433">
    <property type="entry name" value="OxRdtase_FAD/NAD-bd"/>
</dbReference>
<dbReference type="EC" id="3.6.4.13" evidence="4"/>
<dbReference type="Pfam" id="PF00970">
    <property type="entry name" value="FAD_binding_6"/>
    <property type="match status" value="1"/>
</dbReference>
<dbReference type="InterPro" id="IPR017927">
    <property type="entry name" value="FAD-bd_FR_type"/>
</dbReference>
<protein>
    <recommendedName>
        <fullName evidence="4">RNA helicase</fullName>
        <ecNumber evidence="4">3.6.4.13</ecNumber>
    </recommendedName>
</protein>
<keyword evidence="9" id="KW-0378">Hydrolase</keyword>
<dbReference type="CDD" id="cd00268">
    <property type="entry name" value="DEADc"/>
    <property type="match status" value="1"/>
</dbReference>
<dbReference type="Gene3D" id="3.40.50.300">
    <property type="entry name" value="P-loop containing nucleotide triphosphate hydrolases"/>
    <property type="match status" value="2"/>
</dbReference>
<evidence type="ECO:0000256" key="11">
    <source>
        <dbReference type="ARBA" id="ARBA00022827"/>
    </source>
</evidence>
<dbReference type="InterPro" id="IPR008333">
    <property type="entry name" value="Cbr1-like_FAD-bd_dom"/>
</dbReference>
<gene>
    <name evidence="20" type="ORF">KFE25_008792</name>
</gene>
<evidence type="ECO:0000256" key="6">
    <source>
        <dbReference type="ARBA" id="ARBA00022552"/>
    </source>
</evidence>
<keyword evidence="7" id="KW-0285">Flavoprotein</keyword>
<dbReference type="InterPro" id="IPR000629">
    <property type="entry name" value="RNA-helicase_DEAD-box_CS"/>
</dbReference>